<evidence type="ECO:0000256" key="9">
    <source>
        <dbReference type="ARBA" id="ARBA00023170"/>
    </source>
</evidence>
<evidence type="ECO:0000256" key="4">
    <source>
        <dbReference type="ARBA" id="ARBA00022729"/>
    </source>
</evidence>
<dbReference type="InterPro" id="IPR046338">
    <property type="entry name" value="GAIN_dom_sf"/>
</dbReference>
<dbReference type="EMBL" id="AFYH01210841">
    <property type="status" value="NOT_ANNOTATED_CDS"/>
    <property type="molecule type" value="Genomic_DNA"/>
</dbReference>
<keyword evidence="3 12" id="KW-0812">Transmembrane</keyword>
<dbReference type="Gene3D" id="2.60.220.50">
    <property type="match status" value="1"/>
</dbReference>
<dbReference type="GO" id="GO:0007166">
    <property type="term" value="P:cell surface receptor signaling pathway"/>
    <property type="evidence" value="ECO:0007669"/>
    <property type="project" value="InterPro"/>
</dbReference>
<reference evidence="15" key="2">
    <citation type="submission" date="2025-08" db="UniProtKB">
        <authorList>
            <consortium name="Ensembl"/>
        </authorList>
    </citation>
    <scope>IDENTIFICATION</scope>
</reference>
<keyword evidence="2" id="KW-1003">Cell membrane</keyword>
<evidence type="ECO:0000256" key="11">
    <source>
        <dbReference type="ARBA" id="ARBA00023224"/>
    </source>
</evidence>
<dbReference type="GeneTree" id="ENSGT00940000154285"/>
<protein>
    <recommendedName>
        <fullName evidence="17">Adhesion G protein-coupled receptor G3</fullName>
    </recommendedName>
</protein>
<evidence type="ECO:0008006" key="17">
    <source>
        <dbReference type="Google" id="ProtNLM"/>
    </source>
</evidence>
<accession>H3A2A6</accession>
<name>H3A2A6_LATCH</name>
<feature type="transmembrane region" description="Helical" evidence="12">
    <location>
        <begin position="318"/>
        <end position="338"/>
    </location>
</feature>
<dbReference type="EMBL" id="AFYH01210843">
    <property type="status" value="NOT_ANNOTATED_CDS"/>
    <property type="molecule type" value="Genomic_DNA"/>
</dbReference>
<dbReference type="PANTHER" id="PTHR12011:SF326">
    <property type="entry name" value="ADHESION G-PROTEIN COUPLED RECEPTOR G5"/>
    <property type="match status" value="1"/>
</dbReference>
<dbReference type="Ensembl" id="ENSLACT00000003811.1">
    <property type="protein sequence ID" value="ENSLACP00000003777.1"/>
    <property type="gene ID" value="ENSLACG00000003365.1"/>
</dbReference>
<dbReference type="InterPro" id="IPR003910">
    <property type="entry name" value="GPR1/GPR3/GPR5"/>
</dbReference>
<dbReference type="HOGENOM" id="CLU_002753_3_9_1"/>
<dbReference type="InParanoid" id="H3A2A6"/>
<dbReference type="FunCoup" id="H3A2A6">
    <property type="interactions" value="129"/>
</dbReference>
<feature type="transmembrane region" description="Helical" evidence="12">
    <location>
        <begin position="222"/>
        <end position="244"/>
    </location>
</feature>
<dbReference type="Pfam" id="PF01825">
    <property type="entry name" value="GPS"/>
    <property type="match status" value="1"/>
</dbReference>
<dbReference type="GO" id="GO:0007189">
    <property type="term" value="P:adenylate cyclase-activating G protein-coupled receptor signaling pathway"/>
    <property type="evidence" value="ECO:0007669"/>
    <property type="project" value="TreeGrafter"/>
</dbReference>
<keyword evidence="5 12" id="KW-1133">Transmembrane helix</keyword>
<keyword evidence="6" id="KW-0297">G-protein coupled receptor</keyword>
<evidence type="ECO:0000256" key="12">
    <source>
        <dbReference type="SAM" id="Phobius"/>
    </source>
</evidence>
<feature type="transmembrane region" description="Helical" evidence="12">
    <location>
        <begin position="152"/>
        <end position="177"/>
    </location>
</feature>
<dbReference type="InterPro" id="IPR017981">
    <property type="entry name" value="GPCR_2-like_7TM"/>
</dbReference>
<evidence type="ECO:0000313" key="16">
    <source>
        <dbReference type="Proteomes" id="UP000008672"/>
    </source>
</evidence>
<dbReference type="EMBL" id="AFYH01210840">
    <property type="status" value="NOT_ANNOTATED_CDS"/>
    <property type="molecule type" value="Genomic_DNA"/>
</dbReference>
<dbReference type="Proteomes" id="UP000008672">
    <property type="component" value="Unassembled WGS sequence"/>
</dbReference>
<feature type="transmembrane region" description="Helical" evidence="12">
    <location>
        <begin position="118"/>
        <end position="140"/>
    </location>
</feature>
<evidence type="ECO:0000256" key="3">
    <source>
        <dbReference type="ARBA" id="ARBA00022692"/>
    </source>
</evidence>
<evidence type="ECO:0000256" key="7">
    <source>
        <dbReference type="ARBA" id="ARBA00023136"/>
    </source>
</evidence>
<feature type="transmembrane region" description="Helical" evidence="12">
    <location>
        <begin position="344"/>
        <end position="366"/>
    </location>
</feature>
<keyword evidence="11" id="KW-0807">Transducer</keyword>
<feature type="domain" description="GAIN-B" evidence="13">
    <location>
        <begin position="1"/>
        <end position="107"/>
    </location>
</feature>
<feature type="transmembrane region" description="Helical" evidence="12">
    <location>
        <begin position="278"/>
        <end position="297"/>
    </location>
</feature>
<evidence type="ECO:0000313" key="15">
    <source>
        <dbReference type="Ensembl" id="ENSLACP00000003777.1"/>
    </source>
</evidence>
<dbReference type="EMBL" id="AFYH01210842">
    <property type="status" value="NOT_ANNOTATED_CDS"/>
    <property type="molecule type" value="Genomic_DNA"/>
</dbReference>
<evidence type="ECO:0000256" key="2">
    <source>
        <dbReference type="ARBA" id="ARBA00022475"/>
    </source>
</evidence>
<evidence type="ECO:0000256" key="5">
    <source>
        <dbReference type="ARBA" id="ARBA00022989"/>
    </source>
</evidence>
<reference evidence="16" key="1">
    <citation type="submission" date="2011-08" db="EMBL/GenBank/DDBJ databases">
        <title>The draft genome of Latimeria chalumnae.</title>
        <authorList>
            <person name="Di Palma F."/>
            <person name="Alfoldi J."/>
            <person name="Johnson J."/>
            <person name="Berlin A."/>
            <person name="Gnerre S."/>
            <person name="Jaffe D."/>
            <person name="MacCallum I."/>
            <person name="Young S."/>
            <person name="Walker B.J."/>
            <person name="Lander E."/>
            <person name="Lindblad-Toh K."/>
        </authorList>
    </citation>
    <scope>NUCLEOTIDE SEQUENCE [LARGE SCALE GENOMIC DNA]</scope>
    <source>
        <strain evidence="16">Wild caught</strain>
    </source>
</reference>
<proteinExistence type="predicted"/>
<dbReference type="GO" id="GO:0005886">
    <property type="term" value="C:plasma membrane"/>
    <property type="evidence" value="ECO:0007669"/>
    <property type="project" value="UniProtKB-SubCell"/>
</dbReference>
<dbReference type="GO" id="GO:0004930">
    <property type="term" value="F:G protein-coupled receptor activity"/>
    <property type="evidence" value="ECO:0007669"/>
    <property type="project" value="UniProtKB-KW"/>
</dbReference>
<dbReference type="PRINTS" id="PR01422">
    <property type="entry name" value="GPR56ORPHANR"/>
</dbReference>
<evidence type="ECO:0000259" key="14">
    <source>
        <dbReference type="PROSITE" id="PS50261"/>
    </source>
</evidence>
<reference evidence="15" key="3">
    <citation type="submission" date="2025-09" db="UniProtKB">
        <authorList>
            <consortium name="Ensembl"/>
        </authorList>
    </citation>
    <scope>IDENTIFICATION</scope>
</reference>
<dbReference type="InterPro" id="IPR000203">
    <property type="entry name" value="GPS"/>
</dbReference>
<dbReference type="PRINTS" id="PR00249">
    <property type="entry name" value="GPCRSECRETIN"/>
</dbReference>
<keyword evidence="9" id="KW-0675">Receptor</keyword>
<keyword evidence="16" id="KW-1185">Reference proteome</keyword>
<keyword evidence="4" id="KW-0732">Signal</keyword>
<dbReference type="PROSITE" id="PS50261">
    <property type="entry name" value="G_PROTEIN_RECEP_F2_4"/>
    <property type="match status" value="1"/>
</dbReference>
<evidence type="ECO:0000256" key="6">
    <source>
        <dbReference type="ARBA" id="ARBA00023040"/>
    </source>
</evidence>
<keyword evidence="10" id="KW-0325">Glycoprotein</keyword>
<evidence type="ECO:0000256" key="8">
    <source>
        <dbReference type="ARBA" id="ARBA00023157"/>
    </source>
</evidence>
<dbReference type="PROSITE" id="PS50221">
    <property type="entry name" value="GAIN_B"/>
    <property type="match status" value="1"/>
</dbReference>
<dbReference type="eggNOG" id="KOG4193">
    <property type="taxonomic scope" value="Eukaryota"/>
</dbReference>
<dbReference type="InterPro" id="IPR000832">
    <property type="entry name" value="GPCR_2_secretin-like"/>
</dbReference>
<dbReference type="PANTHER" id="PTHR12011">
    <property type="entry name" value="ADHESION G-PROTEIN COUPLED RECEPTOR"/>
    <property type="match status" value="1"/>
</dbReference>
<evidence type="ECO:0000256" key="1">
    <source>
        <dbReference type="ARBA" id="ARBA00004651"/>
    </source>
</evidence>
<dbReference type="STRING" id="7897.ENSLACP00000003777"/>
<sequence length="388" mass="44055">RIVCIYYTTSTFFKDENNSKIWETVLGAAVKKTTLSNLKEPVQITFEHGQLAANVTPKCVFWDLKETDDRGSWNDSGCNTTTDGSRTVCECNHLTYFALLMQVTKSPLEENILKSLMYITYIGCGISVCSTLTFIILHFFTRRLLPDHSTKIHAQLAVALFLLNMTFLLSLKFMAFLQDGLCIAFAAVLHFSLLSTFTWMGIEGFHLYMLLIRVYNTYVRHYIVKLGIVGWGLPTLVVTLILILKSNAYGSFEIETTQHKNASMCWIKDPVVHYATNVIYFGFIFLCNTTLLLFVVGKILKLKSTVPVQRKIWKDISTVLGLSSMLGITWGLAFFSFGPLLHTLLYLFTILNSLQGFFLLLWVWALRRQPKKEASPDTNTTQTLQHAA</sequence>
<dbReference type="Gene3D" id="1.20.1070.10">
    <property type="entry name" value="Rhodopsin 7-helix transmembrane proteins"/>
    <property type="match status" value="1"/>
</dbReference>
<evidence type="ECO:0000256" key="10">
    <source>
        <dbReference type="ARBA" id="ARBA00023180"/>
    </source>
</evidence>
<dbReference type="InterPro" id="IPR057244">
    <property type="entry name" value="GAIN_B"/>
</dbReference>
<dbReference type="OMA" id="SICWMSS"/>
<dbReference type="Pfam" id="PF00002">
    <property type="entry name" value="7tm_2"/>
    <property type="match status" value="1"/>
</dbReference>
<dbReference type="AlphaFoldDB" id="H3A2A6"/>
<keyword evidence="8" id="KW-1015">Disulfide bond</keyword>
<evidence type="ECO:0000259" key="13">
    <source>
        <dbReference type="PROSITE" id="PS50221"/>
    </source>
</evidence>
<keyword evidence="7 12" id="KW-0472">Membrane</keyword>
<feature type="domain" description="G-protein coupled receptors family 2 profile 2" evidence="14">
    <location>
        <begin position="116"/>
        <end position="367"/>
    </location>
</feature>
<dbReference type="SMART" id="SM00303">
    <property type="entry name" value="GPS"/>
    <property type="match status" value="1"/>
</dbReference>
<organism evidence="15 16">
    <name type="scientific">Latimeria chalumnae</name>
    <name type="common">Coelacanth</name>
    <dbReference type="NCBI Taxonomy" id="7897"/>
    <lineage>
        <taxon>Eukaryota</taxon>
        <taxon>Metazoa</taxon>
        <taxon>Chordata</taxon>
        <taxon>Craniata</taxon>
        <taxon>Vertebrata</taxon>
        <taxon>Euteleostomi</taxon>
        <taxon>Coelacanthiformes</taxon>
        <taxon>Coelacanthidae</taxon>
        <taxon>Latimeria</taxon>
    </lineage>
</organism>
<comment type="subcellular location">
    <subcellularLocation>
        <location evidence="1">Cell membrane</location>
        <topology evidence="1">Multi-pass membrane protein</topology>
    </subcellularLocation>
</comment>